<feature type="compositionally biased region" description="Polar residues" evidence="9">
    <location>
        <begin position="380"/>
        <end position="394"/>
    </location>
</feature>
<dbReference type="InterPro" id="IPR000719">
    <property type="entry name" value="Prot_kinase_dom"/>
</dbReference>
<dbReference type="RefSeq" id="WP_095615526.1">
    <property type="nucleotide sequence ID" value="NZ_MVOH01000017.1"/>
</dbReference>
<feature type="domain" description="Protein kinase" evidence="11">
    <location>
        <begin position="17"/>
        <end position="280"/>
    </location>
</feature>
<gene>
    <name evidence="13" type="ORF">B1526_1579</name>
</gene>
<evidence type="ECO:0000259" key="12">
    <source>
        <dbReference type="PROSITE" id="PS51178"/>
    </source>
</evidence>
<comment type="catalytic activity">
    <reaction evidence="8">
        <text>L-seryl-[protein] + ATP = O-phospho-L-seryl-[protein] + ADP + H(+)</text>
        <dbReference type="Rhea" id="RHEA:17989"/>
        <dbReference type="Rhea" id="RHEA-COMP:9863"/>
        <dbReference type="Rhea" id="RHEA-COMP:11604"/>
        <dbReference type="ChEBI" id="CHEBI:15378"/>
        <dbReference type="ChEBI" id="CHEBI:29999"/>
        <dbReference type="ChEBI" id="CHEBI:30616"/>
        <dbReference type="ChEBI" id="CHEBI:83421"/>
        <dbReference type="ChEBI" id="CHEBI:456216"/>
        <dbReference type="EC" id="2.7.11.1"/>
    </reaction>
</comment>
<dbReference type="InterPro" id="IPR011009">
    <property type="entry name" value="Kinase-like_dom_sf"/>
</dbReference>
<evidence type="ECO:0000256" key="2">
    <source>
        <dbReference type="ARBA" id="ARBA00022527"/>
    </source>
</evidence>
<evidence type="ECO:0000256" key="5">
    <source>
        <dbReference type="ARBA" id="ARBA00022777"/>
    </source>
</evidence>
<evidence type="ECO:0000256" key="10">
    <source>
        <dbReference type="SAM" id="Phobius"/>
    </source>
</evidence>
<evidence type="ECO:0000256" key="1">
    <source>
        <dbReference type="ARBA" id="ARBA00012513"/>
    </source>
</evidence>
<evidence type="ECO:0000313" key="14">
    <source>
        <dbReference type="Proteomes" id="UP000218399"/>
    </source>
</evidence>
<dbReference type="CDD" id="cd06577">
    <property type="entry name" value="PASTA_pknB"/>
    <property type="match status" value="4"/>
</dbReference>
<accession>A0A2A2ECZ0</accession>
<feature type="transmembrane region" description="Helical" evidence="10">
    <location>
        <begin position="441"/>
        <end position="464"/>
    </location>
</feature>
<evidence type="ECO:0000256" key="4">
    <source>
        <dbReference type="ARBA" id="ARBA00022741"/>
    </source>
</evidence>
<dbReference type="EC" id="2.7.11.1" evidence="1"/>
<protein>
    <recommendedName>
        <fullName evidence="1">non-specific serine/threonine protein kinase</fullName>
        <ecNumber evidence="1">2.7.11.1</ecNumber>
    </recommendedName>
</protein>
<keyword evidence="2 13" id="KW-0723">Serine/threonine-protein kinase</keyword>
<dbReference type="FunFam" id="3.30.200.20:FF:000035">
    <property type="entry name" value="Serine/threonine protein kinase Stk1"/>
    <property type="match status" value="1"/>
</dbReference>
<dbReference type="CDD" id="cd14014">
    <property type="entry name" value="STKc_PknB_like"/>
    <property type="match status" value="1"/>
</dbReference>
<dbReference type="Gene3D" id="3.30.200.20">
    <property type="entry name" value="Phosphorylase Kinase, domain 1"/>
    <property type="match status" value="1"/>
</dbReference>
<dbReference type="PROSITE" id="PS00108">
    <property type="entry name" value="PROTEIN_KINASE_ST"/>
    <property type="match status" value="1"/>
</dbReference>
<feature type="compositionally biased region" description="Low complexity" evidence="9">
    <location>
        <begin position="361"/>
        <end position="379"/>
    </location>
</feature>
<keyword evidence="10" id="KW-0472">Membrane</keyword>
<keyword evidence="10" id="KW-0812">Transmembrane</keyword>
<dbReference type="AlphaFoldDB" id="A0A2A2ECZ0"/>
<keyword evidence="6" id="KW-0067">ATP-binding</keyword>
<evidence type="ECO:0000313" key="13">
    <source>
        <dbReference type="EMBL" id="PAU67079.1"/>
    </source>
</evidence>
<dbReference type="OrthoDB" id="9762169at2"/>
<dbReference type="InterPro" id="IPR005543">
    <property type="entry name" value="PASTA_dom"/>
</dbReference>
<dbReference type="GO" id="GO:0005524">
    <property type="term" value="F:ATP binding"/>
    <property type="evidence" value="ECO:0007669"/>
    <property type="project" value="UniProtKB-KW"/>
</dbReference>
<feature type="region of interest" description="Disordered" evidence="9">
    <location>
        <begin position="733"/>
        <end position="759"/>
    </location>
</feature>
<dbReference type="Proteomes" id="UP000218399">
    <property type="component" value="Unassembled WGS sequence"/>
</dbReference>
<feature type="domain" description="PASTA" evidence="12">
    <location>
        <begin position="687"/>
        <end position="758"/>
    </location>
</feature>
<dbReference type="PANTHER" id="PTHR43289">
    <property type="entry name" value="MITOGEN-ACTIVATED PROTEIN KINASE KINASE KINASE 20-RELATED"/>
    <property type="match status" value="1"/>
</dbReference>
<feature type="domain" description="PASTA" evidence="12">
    <location>
        <begin position="620"/>
        <end position="686"/>
    </location>
</feature>
<evidence type="ECO:0000256" key="8">
    <source>
        <dbReference type="ARBA" id="ARBA00048679"/>
    </source>
</evidence>
<dbReference type="SMART" id="SM00220">
    <property type="entry name" value="S_TKc"/>
    <property type="match status" value="1"/>
</dbReference>
<dbReference type="Gene3D" id="3.30.10.20">
    <property type="match status" value="4"/>
</dbReference>
<sequence length="759" mass="81650">MSEAQDMPQDRLVDGRYRIVRKIADGGMATVYQAVDVRLGRDVAIKIMHQQLAQGPYRDQFIARFHREANAAASIASPYIVQVYDTGEHDGLDYLVMEYVKGVNLRAEMQHKRTFSVRETLRVVSETLSGLAAAHAAQVVHRDIKPENILINNRGRVQITDFGLAKAISQATLSSTGMLLGTAAYLAPEMISDNEALPQGDCYSVGIMAWEMLTGRVPFQTDNPVTMVFKHVNENVPSVATVCTGIDPRVARFITSLTNRDIADRPADASVALDRLQELMRTLPPESLRYRYDPSAQPTATTAMPMAAVAANAAATQHPDTQPANNAQPTGAHAAQDDGGQPSVPPTHAAADIARVQGNTPASPDGPSSSSISGRQPQPDMTTSGTVPRSQSGSAPRGNDEPTNMLARPMTYGGHPTDGMPFAGDDAPTAMQPKKRRHTGLIIGIIAFVAILAAGGGTAAWWYYAGPGSYNTMPKPEGLTCEQNAPCKITGVPWKSYESALNVSNIKYAVSKAYSDDVAEGDVISTDPAYVDAHVSKRGEQRVKVVVSLGVRHVTIPEDIKSSDDPLAALKQAGIEHIEHSDDTDEWSLDVPQGMVISITPDPGATIAHNETVDVVLSKGPMPVQMPDLIGQTEDYAKKTLEDDKLEVTFNEEFSDSVAAGHVLYTSQDAGSTLHWGDAVTVTLSKGPETVKMPDVVDKSPEDAQKAIEALGLKVKVEKIFPQNPIRLNRVYSQDPKAGSDVPKRTKDGDPTTVTIQVL</sequence>
<evidence type="ECO:0000256" key="6">
    <source>
        <dbReference type="ARBA" id="ARBA00022840"/>
    </source>
</evidence>
<evidence type="ECO:0000256" key="7">
    <source>
        <dbReference type="ARBA" id="ARBA00047899"/>
    </source>
</evidence>
<dbReference type="PANTHER" id="PTHR43289:SF34">
    <property type="entry name" value="SERINE_THREONINE-PROTEIN KINASE YBDM-RELATED"/>
    <property type="match status" value="1"/>
</dbReference>
<evidence type="ECO:0000256" key="9">
    <source>
        <dbReference type="SAM" id="MobiDB-lite"/>
    </source>
</evidence>
<comment type="caution">
    <text evidence="13">The sequence shown here is derived from an EMBL/GenBank/DDBJ whole genome shotgun (WGS) entry which is preliminary data.</text>
</comment>
<dbReference type="EMBL" id="MVOH01000017">
    <property type="protein sequence ID" value="PAU67079.1"/>
    <property type="molecule type" value="Genomic_DNA"/>
</dbReference>
<dbReference type="GO" id="GO:0004674">
    <property type="term" value="F:protein serine/threonine kinase activity"/>
    <property type="evidence" value="ECO:0007669"/>
    <property type="project" value="UniProtKB-KW"/>
</dbReference>
<feature type="region of interest" description="Disordered" evidence="9">
    <location>
        <begin position="311"/>
        <end position="408"/>
    </location>
</feature>
<keyword evidence="4" id="KW-0547">Nucleotide-binding</keyword>
<keyword evidence="10" id="KW-1133">Transmembrane helix</keyword>
<dbReference type="Pfam" id="PF03793">
    <property type="entry name" value="PASTA"/>
    <property type="match status" value="4"/>
</dbReference>
<dbReference type="SMART" id="SM00740">
    <property type="entry name" value="PASTA"/>
    <property type="match status" value="4"/>
</dbReference>
<keyword evidence="14" id="KW-1185">Reference proteome</keyword>
<reference evidence="13 14" key="1">
    <citation type="journal article" date="2017" name="ISME J.">
        <title>Unveiling bifidobacterial biogeography across the mammalian branch of the tree of life.</title>
        <authorList>
            <person name="Milani C."/>
            <person name="Mangifesta M."/>
            <person name="Mancabelli L."/>
            <person name="Lugli G.A."/>
            <person name="James K."/>
            <person name="Duranti S."/>
            <person name="Turroni F."/>
            <person name="Ferrario C."/>
            <person name="Ossiprandi M.C."/>
            <person name="van Sinderen D."/>
            <person name="Ventura M."/>
        </authorList>
    </citation>
    <scope>NUCLEOTIDE SEQUENCE [LARGE SCALE GENOMIC DNA]</scope>
    <source>
        <strain evidence="14">Ham19E</strain>
    </source>
</reference>
<keyword evidence="5 13" id="KW-0418">Kinase</keyword>
<name>A0A2A2ECZ0_9BIFI</name>
<feature type="compositionally biased region" description="Polar residues" evidence="9">
    <location>
        <begin position="318"/>
        <end position="329"/>
    </location>
</feature>
<evidence type="ECO:0000259" key="11">
    <source>
        <dbReference type="PROSITE" id="PS50011"/>
    </source>
</evidence>
<dbReference type="Gene3D" id="1.10.510.10">
    <property type="entry name" value="Transferase(Phosphotransferase) domain 1"/>
    <property type="match status" value="1"/>
</dbReference>
<evidence type="ECO:0000256" key="3">
    <source>
        <dbReference type="ARBA" id="ARBA00022679"/>
    </source>
</evidence>
<keyword evidence="3" id="KW-0808">Transferase</keyword>
<proteinExistence type="predicted"/>
<dbReference type="PROSITE" id="PS51178">
    <property type="entry name" value="PASTA"/>
    <property type="match status" value="2"/>
</dbReference>
<dbReference type="InterPro" id="IPR008271">
    <property type="entry name" value="Ser/Thr_kinase_AS"/>
</dbReference>
<organism evidence="13 14">
    <name type="scientific">Bifidobacterium criceti</name>
    <dbReference type="NCBI Taxonomy" id="1960969"/>
    <lineage>
        <taxon>Bacteria</taxon>
        <taxon>Bacillati</taxon>
        <taxon>Actinomycetota</taxon>
        <taxon>Actinomycetes</taxon>
        <taxon>Bifidobacteriales</taxon>
        <taxon>Bifidobacteriaceae</taxon>
        <taxon>Bifidobacterium</taxon>
    </lineage>
</organism>
<comment type="catalytic activity">
    <reaction evidence="7">
        <text>L-threonyl-[protein] + ATP = O-phospho-L-threonyl-[protein] + ADP + H(+)</text>
        <dbReference type="Rhea" id="RHEA:46608"/>
        <dbReference type="Rhea" id="RHEA-COMP:11060"/>
        <dbReference type="Rhea" id="RHEA-COMP:11605"/>
        <dbReference type="ChEBI" id="CHEBI:15378"/>
        <dbReference type="ChEBI" id="CHEBI:30013"/>
        <dbReference type="ChEBI" id="CHEBI:30616"/>
        <dbReference type="ChEBI" id="CHEBI:61977"/>
        <dbReference type="ChEBI" id="CHEBI:456216"/>
        <dbReference type="EC" id="2.7.11.1"/>
    </reaction>
</comment>
<dbReference type="Pfam" id="PF00069">
    <property type="entry name" value="Pkinase"/>
    <property type="match status" value="1"/>
</dbReference>
<dbReference type="SUPFAM" id="SSF56112">
    <property type="entry name" value="Protein kinase-like (PK-like)"/>
    <property type="match status" value="1"/>
</dbReference>
<dbReference type="PROSITE" id="PS50011">
    <property type="entry name" value="PROTEIN_KINASE_DOM"/>
    <property type="match status" value="1"/>
</dbReference>